<dbReference type="EMBL" id="QQAZ01000002">
    <property type="protein sequence ID" value="RDI54077.1"/>
    <property type="molecule type" value="Genomic_DNA"/>
</dbReference>
<keyword evidence="2" id="KW-1185">Reference proteome</keyword>
<dbReference type="Proteomes" id="UP000255355">
    <property type="component" value="Unassembled WGS sequence"/>
</dbReference>
<dbReference type="GO" id="GO:0019441">
    <property type="term" value="P:L-tryptophan catabolic process to kynurenine"/>
    <property type="evidence" value="ECO:0007669"/>
    <property type="project" value="InterPro"/>
</dbReference>
<accession>A0A370HBJ7</accession>
<dbReference type="PANTHER" id="PTHR43564">
    <property type="entry name" value="KYNURENINE FORMAMIDASE-LIKE PROTEIN"/>
    <property type="match status" value="1"/>
</dbReference>
<dbReference type="STRING" id="1210089.GCA_001613165_01595"/>
<dbReference type="OrthoDB" id="7067800at2"/>
<gene>
    <name evidence="1" type="ORF">DFR68_102200</name>
</gene>
<evidence type="ECO:0000313" key="1">
    <source>
        <dbReference type="EMBL" id="RDI54077.1"/>
    </source>
</evidence>
<proteinExistence type="predicted"/>
<dbReference type="Pfam" id="PF04199">
    <property type="entry name" value="Cyclase"/>
    <property type="match status" value="1"/>
</dbReference>
<dbReference type="RefSeq" id="WP_068016228.1">
    <property type="nucleotide sequence ID" value="NZ_QQAZ01000002.1"/>
</dbReference>
<dbReference type="Gene3D" id="3.50.30.50">
    <property type="entry name" value="Putative cyclase"/>
    <property type="match status" value="1"/>
</dbReference>
<dbReference type="SUPFAM" id="SSF102198">
    <property type="entry name" value="Putative cyclase"/>
    <property type="match status" value="1"/>
</dbReference>
<dbReference type="GO" id="GO:0004061">
    <property type="term" value="F:arylformamidase activity"/>
    <property type="evidence" value="ECO:0007669"/>
    <property type="project" value="InterPro"/>
</dbReference>
<organism evidence="1 2">
    <name type="scientific">Nocardia mexicana</name>
    <dbReference type="NCBI Taxonomy" id="279262"/>
    <lineage>
        <taxon>Bacteria</taxon>
        <taxon>Bacillati</taxon>
        <taxon>Actinomycetota</taxon>
        <taxon>Actinomycetes</taxon>
        <taxon>Mycobacteriales</taxon>
        <taxon>Nocardiaceae</taxon>
        <taxon>Nocardia</taxon>
    </lineage>
</organism>
<dbReference type="AlphaFoldDB" id="A0A370HBJ7"/>
<protein>
    <submittedName>
        <fullName evidence="1">Kynurenine formamidase</fullName>
    </submittedName>
</protein>
<dbReference type="InterPro" id="IPR037175">
    <property type="entry name" value="KFase_sf"/>
</dbReference>
<dbReference type="PANTHER" id="PTHR43564:SF2">
    <property type="entry name" value="BLR6059 PROTEIN"/>
    <property type="match status" value="1"/>
</dbReference>
<dbReference type="InterPro" id="IPR007325">
    <property type="entry name" value="KFase/CYL"/>
</dbReference>
<evidence type="ECO:0000313" key="2">
    <source>
        <dbReference type="Proteomes" id="UP000255355"/>
    </source>
</evidence>
<comment type="caution">
    <text evidence="1">The sequence shown here is derived from an EMBL/GenBank/DDBJ whole genome shotgun (WGS) entry which is preliminary data.</text>
</comment>
<reference evidence="1 2" key="1">
    <citation type="submission" date="2018-07" db="EMBL/GenBank/DDBJ databases">
        <title>Genomic Encyclopedia of Type Strains, Phase IV (KMG-IV): sequencing the most valuable type-strain genomes for metagenomic binning, comparative biology and taxonomic classification.</title>
        <authorList>
            <person name="Goeker M."/>
        </authorList>
    </citation>
    <scope>NUCLEOTIDE SEQUENCE [LARGE SCALE GENOMIC DNA]</scope>
    <source>
        <strain evidence="1 2">DSM 44952</strain>
    </source>
</reference>
<sequence length="257" mass="28550">MRRLIDISVPLQAGIASDPPGLLPEIDYYTHADTAADVVSFFPGASVDDLPDREGWAVEWVRMTTHSGTHLDAPYHYSATMDGGVRAITIDEVPLEWCLQPAVKLDFRHLPDGHVVTAAEVEAELDRIGHELRPLEIVVVNTAAGRRYGEDDYVSRGCGMGREATLYLLERGVRLTGTDAWSWDAPFVHTARRFAREHDPSIIWEGHRAGREIGYCHIEKLHNLESLPDSGFQISCFPVKVHAASAGWTRAVAIMDE</sequence>
<name>A0A370HBJ7_9NOCA</name>